<dbReference type="Gene3D" id="3.30.565.10">
    <property type="entry name" value="Histidine kinase-like ATPase, C-terminal domain"/>
    <property type="match status" value="1"/>
</dbReference>
<comment type="caution">
    <text evidence="3">The sequence shown here is derived from an EMBL/GenBank/DDBJ whole genome shotgun (WGS) entry which is preliminary data.</text>
</comment>
<keyword evidence="4" id="KW-1185">Reference proteome</keyword>
<feature type="compositionally biased region" description="Low complexity" evidence="1">
    <location>
        <begin position="1172"/>
        <end position="1222"/>
    </location>
</feature>
<dbReference type="NCBIfam" id="NF047352">
    <property type="entry name" value="P_loop_sacsin"/>
    <property type="match status" value="1"/>
</dbReference>
<sequence length="1473" mass="160989">MSPAALAVFASYRSRLQIFAPAAFCHEQAVVEEIRKMRLLGTDPAHELPQELRHCLAEMRTSLAAASDRLARDLYESKAHFLWELLQNADDNCYEARVTPRLRFALSSATGASCPAGYFWAANNELGLAVADVRALCDISRSSKPASGRSTTGCKGVGWKSVFCVCSAPCVLSRGWRFKFFAQGLGMLTPEWIDDAEYKDLPAEVQAAHADGDTVFYLPLADAEVAGRIEVEMRAMESDATPLLFLRRLQQLELCGATGSQVHLSAELLQKGELRTGTRTWRSAGDNNNSNNNREGPMESSESVTQMPFEVSKQEDVTVAFQLAPEPVPQRIFAFLPVRAVGFRFAAHAPFELTASRAELHMSSENLRRRGLIAAAFLQACRSSADVGARALEYLGSEPIESFWLPVRASILAGLEQVACVQTEDGLAAPGECVLRGACAAAKWVPQSLLRKACGLSFAADAKNPLDSLRDLGVRAFGFKELVTCLQHAEGEWLEATWHSKSHAVHAIFSDVYEALAESLREESGGARLLEVQCLRLFPGCSRSAGSDSETSGGRLLWAATDSTLCTAFCADVPQAWQEQLVRILDKSLEVTREGWKLHQLLGIKEVSEADLEEHALRFLLGFGSSSSGGEAQNRYWASLAILQRSFLLHDQRPLRPELGAALPLLSSGGELLPAAELRVPSFLGLQPRLPPGVLGAVRQWAGLGPVSSSSGAGVLDRVALPPLELEGGPFWVLGWEVFYAALGCHCAPAHGIEELRDVFIEATLGLGRMLADSALWQYAVQSDRVMAYLEAQLGECSGKLRQNCLRKLPITQFGQLELQEEGVLLEDMFLHERFFRFAGSHLPYVRAVPEDPRVHSILHTLGVAVEPDEPALLKCLWFLRARDIRDVGLLSEIYERLSKFEFCGSAENFRLLVPGKGWLLASACSWHPFELPLLRHLSVLAPLEEHYARFGPAVSSALRRWVCEDPLKSPAQDLCRVLRRLIQAAASDEQPFRLFEGGLRLDRPAIAAEELFAAARLLIHSLAQRWQSTAEAEECDLELVPFPPAVGSPGRPARCSLLRLQEAFWSVEPGLQDHPCAAWALDRHYGQQDFEEIKTALEAEAQVKRFFVSMGLKEVFSQRRRGQGRNVDIGLNLFANASLEELYEQLPSQSARQELPTLPSHVPSPSASTTSNNNSSSNSNSNSNNNNNSNSNNNNSNSNSNNSNSNNNSNNNNNSHNSGNNNDDDDNSSSLPAPAASGRQAQPAQPLSLNAAASSAATRGWRRTGQLIGGFAPLFVTQGLEGHPESLVPPAVLLQAAAPEAAAVFARLCQAFGLQTRQVAFAFKTSGQRDATSILGGGGHLVVNGVGSRSRSPAPRASLGRFGGGSQGVAAEAPGRSAFQDSSITALVRLLTTRAGHVSFDNGGYVVVVVVVVVVFVVVVYFFVWQSFCVWSCYSHHCSQQQLQRHQQQPHPHPHRQQEQYPQYVPRRTFRL</sequence>
<dbReference type="InterPro" id="IPR036890">
    <property type="entry name" value="HATPase_C_sf"/>
</dbReference>
<keyword evidence="2" id="KW-0812">Transmembrane</keyword>
<dbReference type="EMBL" id="CAJNNV010025141">
    <property type="protein sequence ID" value="CAE8612650.1"/>
    <property type="molecule type" value="Genomic_DNA"/>
</dbReference>
<feature type="compositionally biased region" description="Low complexity" evidence="1">
    <location>
        <begin position="1241"/>
        <end position="1252"/>
    </location>
</feature>
<feature type="transmembrane region" description="Helical" evidence="2">
    <location>
        <begin position="1404"/>
        <end position="1425"/>
    </location>
</feature>
<dbReference type="PANTHER" id="PTHR32387">
    <property type="entry name" value="WU:FJ29H11"/>
    <property type="match status" value="1"/>
</dbReference>
<keyword evidence="2" id="KW-1133">Transmembrane helix</keyword>
<accession>A0A813FJL7</accession>
<gene>
    <name evidence="3" type="ORF">PGLA1383_LOCUS30443</name>
</gene>
<dbReference type="OrthoDB" id="1262810at2759"/>
<dbReference type="PANTHER" id="PTHR32387:SF0">
    <property type="entry name" value="PROTEIN NO VEIN"/>
    <property type="match status" value="1"/>
</dbReference>
<evidence type="ECO:0000313" key="4">
    <source>
        <dbReference type="Proteomes" id="UP000654075"/>
    </source>
</evidence>
<proteinExistence type="predicted"/>
<organism evidence="3 4">
    <name type="scientific">Polarella glacialis</name>
    <name type="common">Dinoflagellate</name>
    <dbReference type="NCBI Taxonomy" id="89957"/>
    <lineage>
        <taxon>Eukaryota</taxon>
        <taxon>Sar</taxon>
        <taxon>Alveolata</taxon>
        <taxon>Dinophyceae</taxon>
        <taxon>Suessiales</taxon>
        <taxon>Suessiaceae</taxon>
        <taxon>Polarella</taxon>
    </lineage>
</organism>
<dbReference type="SUPFAM" id="SSF55874">
    <property type="entry name" value="ATPase domain of HSP90 chaperone/DNA topoisomerase II/histidine kinase"/>
    <property type="match status" value="1"/>
</dbReference>
<name>A0A813FJL7_POLGL</name>
<feature type="region of interest" description="Disordered" evidence="1">
    <location>
        <begin position="1147"/>
        <end position="1252"/>
    </location>
</feature>
<dbReference type="InterPro" id="IPR052957">
    <property type="entry name" value="Auxin_embryo_med"/>
</dbReference>
<evidence type="ECO:0000256" key="2">
    <source>
        <dbReference type="SAM" id="Phobius"/>
    </source>
</evidence>
<feature type="region of interest" description="Disordered" evidence="1">
    <location>
        <begin position="277"/>
        <end position="302"/>
    </location>
</feature>
<evidence type="ECO:0000313" key="3">
    <source>
        <dbReference type="EMBL" id="CAE8612650.1"/>
    </source>
</evidence>
<protein>
    <submittedName>
        <fullName evidence="3">Uncharacterized protein</fullName>
    </submittedName>
</protein>
<reference evidence="3" key="1">
    <citation type="submission" date="2021-02" db="EMBL/GenBank/DDBJ databases">
        <authorList>
            <person name="Dougan E. K."/>
            <person name="Rhodes N."/>
            <person name="Thang M."/>
            <person name="Chan C."/>
        </authorList>
    </citation>
    <scope>NUCLEOTIDE SEQUENCE</scope>
</reference>
<dbReference type="Proteomes" id="UP000654075">
    <property type="component" value="Unassembled WGS sequence"/>
</dbReference>
<keyword evidence="2" id="KW-0472">Membrane</keyword>
<evidence type="ECO:0000256" key="1">
    <source>
        <dbReference type="SAM" id="MobiDB-lite"/>
    </source>
</evidence>